<dbReference type="PROSITE" id="PS51450">
    <property type="entry name" value="LRR"/>
    <property type="match status" value="3"/>
</dbReference>
<dbReference type="AlphaFoldDB" id="T0LDB5"/>
<sequence>MRILLTYLLIKIYDFISWELKFINCCNLNYNNNNNLLALEPTNVDLGCLTKIENIQFSHNKIKDLPISIGKLTELSNIDLSYNNISKFPKNYSNLYKLDQLILSNNFITSFESICKTIFLTDSNNISIIHSYMSELAKIENIQFSHNKIKDLPISIGKLTELSNMDLSYNNISKFPKKLFKFLDQLILSNNFITSFESICKLNNCKNLRKIHIDFSEMLSNLNKLDLRANAINLSLAICYYLKSGERTKTTLRIFIGTAKRVLIKTFCNPKIYKIAIHHIGLDVFCKISELIHQDNINCIMEIGIYAF</sequence>
<evidence type="ECO:0000256" key="1">
    <source>
        <dbReference type="ARBA" id="ARBA00022614"/>
    </source>
</evidence>
<dbReference type="VEuPathDB" id="MicrosporidiaDB:NAPIS_ORF00157"/>
<evidence type="ECO:0000313" key="3">
    <source>
        <dbReference type="EMBL" id="EQB62264.1"/>
    </source>
</evidence>
<accession>T0LDB5</accession>
<gene>
    <name evidence="3" type="ORF">NAPIS_ORF00157</name>
</gene>
<dbReference type="InterPro" id="IPR003591">
    <property type="entry name" value="Leu-rich_rpt_typical-subtyp"/>
</dbReference>
<dbReference type="InterPro" id="IPR050216">
    <property type="entry name" value="LRR_domain-containing"/>
</dbReference>
<dbReference type="OrthoDB" id="428734at2759"/>
<dbReference type="SUPFAM" id="SSF52058">
    <property type="entry name" value="L domain-like"/>
    <property type="match status" value="1"/>
</dbReference>
<dbReference type="SMART" id="SM00369">
    <property type="entry name" value="LRR_TYP"/>
    <property type="match status" value="3"/>
</dbReference>
<dbReference type="GO" id="GO:0005737">
    <property type="term" value="C:cytoplasm"/>
    <property type="evidence" value="ECO:0007669"/>
    <property type="project" value="TreeGrafter"/>
</dbReference>
<evidence type="ECO:0000256" key="2">
    <source>
        <dbReference type="ARBA" id="ARBA00022737"/>
    </source>
</evidence>
<proteinExistence type="predicted"/>
<keyword evidence="4" id="KW-1185">Reference proteome</keyword>
<dbReference type="Proteomes" id="UP000053780">
    <property type="component" value="Unassembled WGS sequence"/>
</dbReference>
<protein>
    <submittedName>
        <fullName evidence="3">Leucine-rich repeat containing protein</fullName>
    </submittedName>
</protein>
<dbReference type="InterPro" id="IPR001611">
    <property type="entry name" value="Leu-rich_rpt"/>
</dbReference>
<keyword evidence="2" id="KW-0677">Repeat</keyword>
<evidence type="ECO:0000313" key="4">
    <source>
        <dbReference type="Proteomes" id="UP000053780"/>
    </source>
</evidence>
<name>T0LDB5_9MICR</name>
<keyword evidence="1" id="KW-0433">Leucine-rich repeat</keyword>
<organism evidence="3 4">
    <name type="scientific">Vairimorpha apis BRL 01</name>
    <dbReference type="NCBI Taxonomy" id="1037528"/>
    <lineage>
        <taxon>Eukaryota</taxon>
        <taxon>Fungi</taxon>
        <taxon>Fungi incertae sedis</taxon>
        <taxon>Microsporidia</taxon>
        <taxon>Nosematidae</taxon>
        <taxon>Vairimorpha</taxon>
    </lineage>
</organism>
<dbReference type="EMBL" id="KE646932">
    <property type="protein sequence ID" value="EQB62264.1"/>
    <property type="molecule type" value="Genomic_DNA"/>
</dbReference>
<dbReference type="Gene3D" id="3.80.10.10">
    <property type="entry name" value="Ribonuclease Inhibitor"/>
    <property type="match status" value="2"/>
</dbReference>
<reference evidence="3 4" key="1">
    <citation type="journal article" date="2013" name="BMC Genomics">
        <title>Genome sequencing and comparative genomics of honey bee microsporidia, Nosema apis reveal novel insights into host-parasite interactions.</title>
        <authorList>
            <person name="Chen Yp."/>
            <person name="Pettis J.S."/>
            <person name="Zhao Y."/>
            <person name="Liu X."/>
            <person name="Tallon L.J."/>
            <person name="Sadzewicz L.D."/>
            <person name="Li R."/>
            <person name="Zheng H."/>
            <person name="Huang S."/>
            <person name="Zhang X."/>
            <person name="Hamilton M.C."/>
            <person name="Pernal S.F."/>
            <person name="Melathopoulos A.P."/>
            <person name="Yan X."/>
            <person name="Evans J.D."/>
        </authorList>
    </citation>
    <scope>NUCLEOTIDE SEQUENCE [LARGE SCALE GENOMIC DNA]</scope>
    <source>
        <strain evidence="3 4">BRL 01</strain>
    </source>
</reference>
<dbReference type="PANTHER" id="PTHR48051">
    <property type="match status" value="1"/>
</dbReference>
<dbReference type="HOGENOM" id="CLU_903426_0_0_1"/>
<dbReference type="PANTHER" id="PTHR48051:SF1">
    <property type="entry name" value="RAS SUPPRESSOR PROTEIN 1"/>
    <property type="match status" value="1"/>
</dbReference>
<dbReference type="InterPro" id="IPR032675">
    <property type="entry name" value="LRR_dom_sf"/>
</dbReference>